<accession>A0A3G4USZ8</accession>
<dbReference type="Proteomes" id="UP000254069">
    <property type="component" value="Unassembled WGS sequence"/>
</dbReference>
<reference evidence="1 2" key="1">
    <citation type="submission" date="2018-06" db="EMBL/GenBank/DDBJ databases">
        <authorList>
            <consortium name="Pathogen Informatics"/>
            <person name="Doyle S."/>
        </authorList>
    </citation>
    <scope>NUCLEOTIDE SEQUENCE [LARGE SCALE GENOMIC DNA]</scope>
    <source>
        <strain evidence="1 2">NCTC10738</strain>
    </source>
</reference>
<evidence type="ECO:0000313" key="1">
    <source>
        <dbReference type="EMBL" id="SUI68629.1"/>
    </source>
</evidence>
<dbReference type="KEGG" id="salg:BS332_05625"/>
<protein>
    <submittedName>
        <fullName evidence="1">Protein of uncharacterized function (DUF3014)</fullName>
    </submittedName>
</protein>
<dbReference type="RefSeq" id="WP_028780067.1">
    <property type="nucleotide sequence ID" value="NZ_AP024612.1"/>
</dbReference>
<name>A0A379ZUL4_9GAMM</name>
<accession>A0A379ZUL4</accession>
<dbReference type="Pfam" id="PF11219">
    <property type="entry name" value="DUF3014"/>
    <property type="match status" value="1"/>
</dbReference>
<keyword evidence="2" id="KW-1185">Reference proteome</keyword>
<sequence length="288" mass="32354">MQVNQEDRIAPQEKSSGNSGIAIILLVLVLLIAGGAYYYFSGEQEPQQAAEPTQVELPEPAPSEPLQTQVQVPEPETVPEPEPEVVQPEVEPEQPLPSLAESDEYVHEKAVAMADGMKIEPLLVEQDLVRQFVVFVDNLAQGELARKTSPMKGPSDTFTVSEISNKTYLDPDSYHRYDLYADFLTGLNDEQLLNTYRQLSPLLEQAFDELGYPNLKFDERMQQAIKVLLATPVIEDPIELYAISVNYKFVDPKLEALPNAQKMLVRMGPDNTRKIKTVLRRLQSQLSN</sequence>
<dbReference type="AlphaFoldDB" id="A0A379ZUL4"/>
<gene>
    <name evidence="1" type="ORF">NCTC10738_02002</name>
</gene>
<evidence type="ECO:0000313" key="2">
    <source>
        <dbReference type="Proteomes" id="UP000254069"/>
    </source>
</evidence>
<organism evidence="1 2">
    <name type="scientific">Shewanella algae</name>
    <dbReference type="NCBI Taxonomy" id="38313"/>
    <lineage>
        <taxon>Bacteria</taxon>
        <taxon>Pseudomonadati</taxon>
        <taxon>Pseudomonadota</taxon>
        <taxon>Gammaproteobacteria</taxon>
        <taxon>Alteromonadales</taxon>
        <taxon>Shewanellaceae</taxon>
        <taxon>Shewanella</taxon>
    </lineage>
</organism>
<proteinExistence type="predicted"/>
<dbReference type="InterPro" id="IPR021382">
    <property type="entry name" value="DUF3014"/>
</dbReference>
<dbReference type="EMBL" id="UGYO01000001">
    <property type="protein sequence ID" value="SUI68629.1"/>
    <property type="molecule type" value="Genomic_DNA"/>
</dbReference>